<protein>
    <submittedName>
        <fullName evidence="1">Uncharacterized protein</fullName>
    </submittedName>
</protein>
<dbReference type="EMBL" id="JQHL01000004">
    <property type="protein sequence ID" value="KFX20046.1"/>
    <property type="molecule type" value="Genomic_DNA"/>
</dbReference>
<evidence type="ECO:0000313" key="1">
    <source>
        <dbReference type="EMBL" id="KFX20046.1"/>
    </source>
</evidence>
<reference evidence="1 2" key="1">
    <citation type="submission" date="2014-08" db="EMBL/GenBank/DDBJ databases">
        <title>Genome sequences of NCPPB Pectobacterium isolates.</title>
        <authorList>
            <person name="Glover R.H."/>
            <person name="Sapp M."/>
            <person name="Elphinstone J."/>
        </authorList>
    </citation>
    <scope>NUCLEOTIDE SEQUENCE [LARGE SCALE GENOMIC DNA]</scope>
    <source>
        <strain evidence="1 2">NCPPB 2793</strain>
    </source>
</reference>
<dbReference type="Proteomes" id="UP000032869">
    <property type="component" value="Unassembled WGS sequence"/>
</dbReference>
<dbReference type="RefSeq" id="WP_039304241.1">
    <property type="nucleotide sequence ID" value="NZ_JQHL01000004.1"/>
</dbReference>
<accession>A0ABR4UZ21</accession>
<comment type="caution">
    <text evidence="1">The sequence shown here is derived from an EMBL/GenBank/DDBJ whole genome shotgun (WGS) entry which is preliminary data.</text>
</comment>
<proteinExistence type="predicted"/>
<organism evidence="1 2">
    <name type="scientific">Pectobacterium betavasculorum</name>
    <dbReference type="NCBI Taxonomy" id="55207"/>
    <lineage>
        <taxon>Bacteria</taxon>
        <taxon>Pseudomonadati</taxon>
        <taxon>Pseudomonadota</taxon>
        <taxon>Gammaproteobacteria</taxon>
        <taxon>Enterobacterales</taxon>
        <taxon>Pectobacteriaceae</taxon>
        <taxon>Pectobacterium</taxon>
    </lineage>
</organism>
<evidence type="ECO:0000313" key="2">
    <source>
        <dbReference type="Proteomes" id="UP000032869"/>
    </source>
</evidence>
<sequence>MTYLKSYDFEDGSIYESICDYPYISNVNLVKRKNKLVKDLFWDGAIYIIGKYISCFFDDVIKGYWCRDKIIFKLAISAHEYKGVYFFSRDEASYYLPDVIKYRKEINEVYSWLSEKNMLNMIFNLCINHFVFNWGDCESKGQMIAPYQFQMGKNQKLYYRDDCFYVNHNIIMSMGNAPIYDLHDFAHVVSTLCKPSLYGCYYHDLPENVTNNNFRKLISMYESSGCDSISDGFLYSKVTRKIYDELEKTNDYNRIVDVIGERIANYLMGKSAIVIDDKKYKRNTEISFDELIILVINKLYESSASEVERFVLIRNDGSIDLSLFTPAERLIDLEANSQWLYAEARNTLRHRGHCEAYRKTLSMLSVSHRVNSALYDTVCGILDFNINDLRLGIAILKNTSQLKGYCHALS</sequence>
<gene>
    <name evidence="1" type="ORF">JV35_11305</name>
</gene>
<name>A0ABR4UZ21_9GAMM</name>
<keyword evidence="2" id="KW-1185">Reference proteome</keyword>